<proteinExistence type="inferred from homology"/>
<evidence type="ECO:0000259" key="10">
    <source>
        <dbReference type="Pfam" id="PF02870"/>
    </source>
</evidence>
<dbReference type="InterPro" id="IPR036631">
    <property type="entry name" value="MGMT_N_sf"/>
</dbReference>
<dbReference type="PANTHER" id="PTHR10815">
    <property type="entry name" value="METHYLATED-DNA--PROTEIN-CYSTEINE METHYLTRANSFERASE"/>
    <property type="match status" value="1"/>
</dbReference>
<dbReference type="NCBIfam" id="TIGR00589">
    <property type="entry name" value="ogt"/>
    <property type="match status" value="1"/>
</dbReference>
<dbReference type="AlphaFoldDB" id="A0A9D0YZC9"/>
<dbReference type="PANTHER" id="PTHR10815:SF5">
    <property type="entry name" value="METHYLATED-DNA--PROTEIN-CYSTEINE METHYLTRANSFERASE"/>
    <property type="match status" value="1"/>
</dbReference>
<accession>A0A9D0YZC9</accession>
<evidence type="ECO:0000256" key="7">
    <source>
        <dbReference type="ARBA" id="ARBA00023204"/>
    </source>
</evidence>
<name>A0A9D0YZC9_9FIRM</name>
<dbReference type="EC" id="2.1.1.63" evidence="3"/>
<evidence type="ECO:0000256" key="8">
    <source>
        <dbReference type="ARBA" id="ARBA00049348"/>
    </source>
</evidence>
<dbReference type="SUPFAM" id="SSF46767">
    <property type="entry name" value="Methylated DNA-protein cysteine methyltransferase, C-terminal domain"/>
    <property type="match status" value="1"/>
</dbReference>
<dbReference type="InterPro" id="IPR014048">
    <property type="entry name" value="MethylDNA_cys_MeTrfase_DNA-bd"/>
</dbReference>
<dbReference type="Pfam" id="PF01035">
    <property type="entry name" value="DNA_binding_1"/>
    <property type="match status" value="1"/>
</dbReference>
<evidence type="ECO:0000256" key="4">
    <source>
        <dbReference type="ARBA" id="ARBA00022603"/>
    </source>
</evidence>
<evidence type="ECO:0000256" key="6">
    <source>
        <dbReference type="ARBA" id="ARBA00022763"/>
    </source>
</evidence>
<dbReference type="FunFam" id="1.10.10.10:FF:000214">
    <property type="entry name" value="Methylated-DNA--protein-cysteine methyltransferase"/>
    <property type="match status" value="1"/>
</dbReference>
<dbReference type="Gene3D" id="3.30.160.70">
    <property type="entry name" value="Methylated DNA-protein cysteine methyltransferase domain"/>
    <property type="match status" value="1"/>
</dbReference>
<dbReference type="Proteomes" id="UP000886725">
    <property type="component" value="Unassembled WGS sequence"/>
</dbReference>
<reference evidence="11" key="1">
    <citation type="submission" date="2020-10" db="EMBL/GenBank/DDBJ databases">
        <authorList>
            <person name="Gilroy R."/>
        </authorList>
    </citation>
    <scope>NUCLEOTIDE SEQUENCE</scope>
    <source>
        <strain evidence="11">CHK165-10780</strain>
    </source>
</reference>
<sequence length="180" mass="20322">MMYRKTYSSPIGLLEMESDGTYLTGLWFGKSQSSTNHDTDWIEKDLPIFESTSHWLDIYFAGKIPDFTPKYKVLNATPFRKQVIDIICRIPYGKVVTYKDIADQIARSRGLKRMSAQAVGGAVGWNPICIIIPCHRVVGSTGNLTGYAGGIAKKVRLLEIENHLVSEFKIKKNEEKSYLI</sequence>
<keyword evidence="5" id="KW-0808">Transferase</keyword>
<evidence type="ECO:0000256" key="2">
    <source>
        <dbReference type="ARBA" id="ARBA00008711"/>
    </source>
</evidence>
<comment type="catalytic activity">
    <reaction evidence="8">
        <text>a 6-O-methyl-2'-deoxyguanosine in DNA + L-cysteinyl-[protein] = S-methyl-L-cysteinyl-[protein] + a 2'-deoxyguanosine in DNA</text>
        <dbReference type="Rhea" id="RHEA:24000"/>
        <dbReference type="Rhea" id="RHEA-COMP:10131"/>
        <dbReference type="Rhea" id="RHEA-COMP:10132"/>
        <dbReference type="Rhea" id="RHEA-COMP:11367"/>
        <dbReference type="Rhea" id="RHEA-COMP:11368"/>
        <dbReference type="ChEBI" id="CHEBI:29950"/>
        <dbReference type="ChEBI" id="CHEBI:82612"/>
        <dbReference type="ChEBI" id="CHEBI:85445"/>
        <dbReference type="ChEBI" id="CHEBI:85448"/>
        <dbReference type="EC" id="2.1.1.63"/>
    </reaction>
</comment>
<evidence type="ECO:0000256" key="5">
    <source>
        <dbReference type="ARBA" id="ARBA00022679"/>
    </source>
</evidence>
<evidence type="ECO:0000313" key="11">
    <source>
        <dbReference type="EMBL" id="HIQ64844.1"/>
    </source>
</evidence>
<evidence type="ECO:0000259" key="9">
    <source>
        <dbReference type="Pfam" id="PF01035"/>
    </source>
</evidence>
<dbReference type="GO" id="GO:0006281">
    <property type="term" value="P:DNA repair"/>
    <property type="evidence" value="ECO:0007669"/>
    <property type="project" value="UniProtKB-KW"/>
</dbReference>
<keyword evidence="7" id="KW-0234">DNA repair</keyword>
<gene>
    <name evidence="11" type="ORF">IAC85_03805</name>
</gene>
<dbReference type="Pfam" id="PF02870">
    <property type="entry name" value="Methyltransf_1N"/>
    <property type="match status" value="1"/>
</dbReference>
<dbReference type="CDD" id="cd06445">
    <property type="entry name" value="ATase"/>
    <property type="match status" value="1"/>
</dbReference>
<reference evidence="11" key="2">
    <citation type="journal article" date="2021" name="PeerJ">
        <title>Extensive microbial diversity within the chicken gut microbiome revealed by metagenomics and culture.</title>
        <authorList>
            <person name="Gilroy R."/>
            <person name="Ravi A."/>
            <person name="Getino M."/>
            <person name="Pursley I."/>
            <person name="Horton D.L."/>
            <person name="Alikhan N.F."/>
            <person name="Baker D."/>
            <person name="Gharbi K."/>
            <person name="Hall N."/>
            <person name="Watson M."/>
            <person name="Adriaenssens E.M."/>
            <person name="Foster-Nyarko E."/>
            <person name="Jarju S."/>
            <person name="Secka A."/>
            <person name="Antonio M."/>
            <person name="Oren A."/>
            <person name="Chaudhuri R.R."/>
            <person name="La Ragione R."/>
            <person name="Hildebrand F."/>
            <person name="Pallen M.J."/>
        </authorList>
    </citation>
    <scope>NUCLEOTIDE SEQUENCE</scope>
    <source>
        <strain evidence="11">CHK165-10780</strain>
    </source>
</reference>
<dbReference type="GO" id="GO:0003908">
    <property type="term" value="F:methylated-DNA-[protein]-cysteine S-methyltransferase activity"/>
    <property type="evidence" value="ECO:0007669"/>
    <property type="project" value="UniProtKB-EC"/>
</dbReference>
<dbReference type="PROSITE" id="PS00374">
    <property type="entry name" value="MGMT"/>
    <property type="match status" value="1"/>
</dbReference>
<dbReference type="InterPro" id="IPR001497">
    <property type="entry name" value="MethylDNA_cys_MeTrfase_AS"/>
</dbReference>
<dbReference type="SUPFAM" id="SSF53155">
    <property type="entry name" value="Methylated DNA-protein cysteine methyltransferase domain"/>
    <property type="match status" value="1"/>
</dbReference>
<feature type="domain" description="Methylated-DNA-[protein]-cysteine S-methyltransferase DNA binding" evidence="9">
    <location>
        <begin position="78"/>
        <end position="162"/>
    </location>
</feature>
<dbReference type="GO" id="GO:0032259">
    <property type="term" value="P:methylation"/>
    <property type="evidence" value="ECO:0007669"/>
    <property type="project" value="UniProtKB-KW"/>
</dbReference>
<dbReference type="InterPro" id="IPR008332">
    <property type="entry name" value="MethylG_MeTrfase_N"/>
</dbReference>
<dbReference type="InterPro" id="IPR036388">
    <property type="entry name" value="WH-like_DNA-bd_sf"/>
</dbReference>
<organism evidence="11 12">
    <name type="scientific">Candidatus Faecenecus gallistercoris</name>
    <dbReference type="NCBI Taxonomy" id="2840793"/>
    <lineage>
        <taxon>Bacteria</taxon>
        <taxon>Bacillati</taxon>
        <taxon>Bacillota</taxon>
        <taxon>Bacillota incertae sedis</taxon>
        <taxon>Candidatus Faecenecus</taxon>
    </lineage>
</organism>
<comment type="caution">
    <text evidence="11">The sequence shown here is derived from an EMBL/GenBank/DDBJ whole genome shotgun (WGS) entry which is preliminary data.</text>
</comment>
<keyword evidence="4" id="KW-0489">Methyltransferase</keyword>
<evidence type="ECO:0000256" key="1">
    <source>
        <dbReference type="ARBA" id="ARBA00001286"/>
    </source>
</evidence>
<protein>
    <recommendedName>
        <fullName evidence="3">methylated-DNA--[protein]-cysteine S-methyltransferase</fullName>
        <ecNumber evidence="3">2.1.1.63</ecNumber>
    </recommendedName>
</protein>
<comment type="catalytic activity">
    <reaction evidence="1">
        <text>a 4-O-methyl-thymidine in DNA + L-cysteinyl-[protein] = a thymidine in DNA + S-methyl-L-cysteinyl-[protein]</text>
        <dbReference type="Rhea" id="RHEA:53428"/>
        <dbReference type="Rhea" id="RHEA-COMP:10131"/>
        <dbReference type="Rhea" id="RHEA-COMP:10132"/>
        <dbReference type="Rhea" id="RHEA-COMP:13555"/>
        <dbReference type="Rhea" id="RHEA-COMP:13556"/>
        <dbReference type="ChEBI" id="CHEBI:29950"/>
        <dbReference type="ChEBI" id="CHEBI:82612"/>
        <dbReference type="ChEBI" id="CHEBI:137386"/>
        <dbReference type="ChEBI" id="CHEBI:137387"/>
        <dbReference type="EC" id="2.1.1.63"/>
    </reaction>
</comment>
<keyword evidence="6" id="KW-0227">DNA damage</keyword>
<evidence type="ECO:0000256" key="3">
    <source>
        <dbReference type="ARBA" id="ARBA00011918"/>
    </source>
</evidence>
<evidence type="ECO:0000313" key="12">
    <source>
        <dbReference type="Proteomes" id="UP000886725"/>
    </source>
</evidence>
<feature type="domain" description="Methylguanine DNA methyltransferase ribonuclease-like" evidence="10">
    <location>
        <begin position="2"/>
        <end position="67"/>
    </location>
</feature>
<dbReference type="Gene3D" id="1.10.10.10">
    <property type="entry name" value="Winged helix-like DNA-binding domain superfamily/Winged helix DNA-binding domain"/>
    <property type="match status" value="1"/>
</dbReference>
<dbReference type="InterPro" id="IPR036217">
    <property type="entry name" value="MethylDNA_cys_MeTrfase_DNAb"/>
</dbReference>
<comment type="similarity">
    <text evidence="2">Belongs to the MGMT family.</text>
</comment>
<dbReference type="EMBL" id="DVFU01000071">
    <property type="protein sequence ID" value="HIQ64844.1"/>
    <property type="molecule type" value="Genomic_DNA"/>
</dbReference>